<organism evidence="2">
    <name type="scientific">bioreactor metagenome</name>
    <dbReference type="NCBI Taxonomy" id="1076179"/>
    <lineage>
        <taxon>unclassified sequences</taxon>
        <taxon>metagenomes</taxon>
        <taxon>ecological metagenomes</taxon>
    </lineage>
</organism>
<dbReference type="Pfam" id="PF13229">
    <property type="entry name" value="Beta_helix"/>
    <property type="match status" value="1"/>
</dbReference>
<proteinExistence type="predicted"/>
<feature type="domain" description="Right handed beta helix" evidence="1">
    <location>
        <begin position="49"/>
        <end position="253"/>
    </location>
</feature>
<name>A0A645A8C1_9ZZZZ</name>
<dbReference type="InterPro" id="IPR011050">
    <property type="entry name" value="Pectin_lyase_fold/virulence"/>
</dbReference>
<dbReference type="Gene3D" id="2.160.20.10">
    <property type="entry name" value="Single-stranded right-handed beta-helix, Pectin lyase-like"/>
    <property type="match status" value="1"/>
</dbReference>
<protein>
    <recommendedName>
        <fullName evidence="1">Right handed beta helix domain-containing protein</fullName>
    </recommendedName>
</protein>
<dbReference type="NCBIfam" id="TIGR03804">
    <property type="entry name" value="para_beta_helix"/>
    <property type="match status" value="1"/>
</dbReference>
<dbReference type="InterPro" id="IPR022441">
    <property type="entry name" value="Para_beta_helix_rpt-2"/>
</dbReference>
<dbReference type="EMBL" id="VSSQ01012523">
    <property type="protein sequence ID" value="MPM49435.1"/>
    <property type="molecule type" value="Genomic_DNA"/>
</dbReference>
<evidence type="ECO:0000259" key="1">
    <source>
        <dbReference type="Pfam" id="PF13229"/>
    </source>
</evidence>
<evidence type="ECO:0000313" key="2">
    <source>
        <dbReference type="EMBL" id="MPM49435.1"/>
    </source>
</evidence>
<reference evidence="2" key="1">
    <citation type="submission" date="2019-08" db="EMBL/GenBank/DDBJ databases">
        <authorList>
            <person name="Kucharzyk K."/>
            <person name="Murdoch R.W."/>
            <person name="Higgins S."/>
            <person name="Loffler F."/>
        </authorList>
    </citation>
    <scope>NUCLEOTIDE SEQUENCE</scope>
</reference>
<dbReference type="SUPFAM" id="SSF51126">
    <property type="entry name" value="Pectin lyase-like"/>
    <property type="match status" value="1"/>
</dbReference>
<comment type="caution">
    <text evidence="2">The sequence shown here is derived from an EMBL/GenBank/DDBJ whole genome shotgun (WGS) entry which is preliminary data.</text>
</comment>
<sequence>MNCMNKIKKHSMKKNLLIVLNILFVCFTVHSSYGQGSRYTGSYIKSSTIQHVGKSNFVIEGLEFTSNNRDLIVLYSCENVVIKNNSFVASPAKRGIYLDNCKNITIIDNTFDNVHTGLVAHNSRGIKFEYNDVKNVGGPMKEEDKNNGFVALFDKVNGEGNSISYNVSENIFGQSSPGDLINLNQSNGTAQSPIVVKGNWIRGGGPSPSGGGIILGDIGGSYQVAEDNIVVDGGQYGISIAGGHDIALRNNKIYGSKNYFTNVGLYACNWYEENLGKSYNITVAGNVVNYRNKEGNISNWWYASNVEPVSGKETNRYDPALSPSILPEQIIGRARMSVEPQPEPDPDEKPDDTVLDPSISIYKDTFDRICANCKGSISSSASLSVLNQNGQKILSIPIIGYHTTIDNPIPSGTYTVMVENDARLQIKKIVIN</sequence>
<dbReference type="InterPro" id="IPR012334">
    <property type="entry name" value="Pectin_lyas_fold"/>
</dbReference>
<gene>
    <name evidence="2" type="ORF">SDC9_96165</name>
</gene>
<dbReference type="InterPro" id="IPR039448">
    <property type="entry name" value="Beta_helix"/>
</dbReference>
<dbReference type="InterPro" id="IPR006626">
    <property type="entry name" value="PbH1"/>
</dbReference>
<accession>A0A645A8C1</accession>
<dbReference type="SMART" id="SM00710">
    <property type="entry name" value="PbH1"/>
    <property type="match status" value="6"/>
</dbReference>
<dbReference type="AlphaFoldDB" id="A0A645A8C1"/>